<dbReference type="Pfam" id="PF08544">
    <property type="entry name" value="GHMP_kinases_C"/>
    <property type="match status" value="1"/>
</dbReference>
<evidence type="ECO:0000256" key="3">
    <source>
        <dbReference type="ARBA" id="ARBA00022777"/>
    </source>
</evidence>
<dbReference type="STRING" id="1805209.AUJ73_02000"/>
<keyword evidence="2" id="KW-0547">Nucleotide-binding</keyword>
<dbReference type="Proteomes" id="UP000183120">
    <property type="component" value="Unassembled WGS sequence"/>
</dbReference>
<keyword evidence="3" id="KW-0418">Kinase</keyword>
<evidence type="ECO:0000259" key="6">
    <source>
        <dbReference type="Pfam" id="PF00288"/>
    </source>
</evidence>
<dbReference type="GO" id="GO:0005524">
    <property type="term" value="F:ATP binding"/>
    <property type="evidence" value="ECO:0007669"/>
    <property type="project" value="UniProtKB-KW"/>
</dbReference>
<evidence type="ECO:0000256" key="4">
    <source>
        <dbReference type="ARBA" id="ARBA00022840"/>
    </source>
</evidence>
<evidence type="ECO:0000256" key="2">
    <source>
        <dbReference type="ARBA" id="ARBA00022741"/>
    </source>
</evidence>
<dbReference type="PANTHER" id="PTHR32463">
    <property type="entry name" value="L-FUCOSE KINASE"/>
    <property type="match status" value="1"/>
</dbReference>
<sequence>MEKINIVAKAPLRISFAGGGSDLPSYIKHHGGEVFVSTINQWVTVTLKAIPHMKEGIKVSLVSYNQKKFLHTDALSFYQQDHFDIIKAACNLVKVTKQIEIIITSNIPPASGLGTSSATALAILAALYKYKKIRLNKPALAKDAVHIERSILKIAGGIQDQYAISFGGFNYINFIKNGQVCVKSVELKQDIVKRLEENLLLFYLEGDRSGENQQNRLNRFIIRSDSTVEALGRLRKICKIMQCLLVSGNLDEFAKYLHKSWLLKKKTSTGISTDKIDKIYNQSLQCGAVGGKILGAGGGGCLLLYCPINKQKAVCDMVLKMTKVKAIPFQFEAEGVKIIL</sequence>
<gene>
    <name evidence="8" type="ORF">AUJ73_02000</name>
</gene>
<dbReference type="PIRSF" id="PIRSF036406">
    <property type="entry name" value="Hept_kin"/>
    <property type="match status" value="1"/>
</dbReference>
<dbReference type="EMBL" id="MNUY01000030">
    <property type="protein sequence ID" value="OIO14576.1"/>
    <property type="molecule type" value="Genomic_DNA"/>
</dbReference>
<dbReference type="InterPro" id="IPR013750">
    <property type="entry name" value="GHMP_kinase_C_dom"/>
</dbReference>
<dbReference type="InterPro" id="IPR001174">
    <property type="entry name" value="HddA/FKP"/>
</dbReference>
<feature type="domain" description="GHMP kinase C-terminal" evidence="7">
    <location>
        <begin position="245"/>
        <end position="306"/>
    </location>
</feature>
<comment type="similarity">
    <text evidence="5">Belongs to the GHMP kinase family.</text>
</comment>
<evidence type="ECO:0000313" key="8">
    <source>
        <dbReference type="EMBL" id="OIO14576.1"/>
    </source>
</evidence>
<feature type="domain" description="GHMP kinase N-terminal" evidence="6">
    <location>
        <begin position="87"/>
        <end position="168"/>
    </location>
</feature>
<proteinExistence type="inferred from homology"/>
<dbReference type="GO" id="GO:0042352">
    <property type="term" value="P:GDP-L-fucose salvage"/>
    <property type="evidence" value="ECO:0007669"/>
    <property type="project" value="TreeGrafter"/>
</dbReference>
<keyword evidence="1" id="KW-0808">Transferase</keyword>
<comment type="caution">
    <text evidence="8">The sequence shown here is derived from an EMBL/GenBank/DDBJ whole genome shotgun (WGS) entry which is preliminary data.</text>
</comment>
<dbReference type="SUPFAM" id="SSF55060">
    <property type="entry name" value="GHMP Kinase, C-terminal domain"/>
    <property type="match status" value="1"/>
</dbReference>
<dbReference type="SUPFAM" id="SSF54211">
    <property type="entry name" value="Ribosomal protein S5 domain 2-like"/>
    <property type="match status" value="1"/>
</dbReference>
<dbReference type="PANTHER" id="PTHR32463:SF0">
    <property type="entry name" value="L-FUCOSE KINASE"/>
    <property type="match status" value="1"/>
</dbReference>
<name>A0A1J4TSC8_9BACT</name>
<dbReference type="InterPro" id="IPR020568">
    <property type="entry name" value="Ribosomal_Su5_D2-typ_SF"/>
</dbReference>
<dbReference type="Gene3D" id="3.30.230.120">
    <property type="match status" value="1"/>
</dbReference>
<organism evidence="8 9">
    <name type="scientific">Candidatus Gottesmanbacteria bacterium CG1_02_37_22</name>
    <dbReference type="NCBI Taxonomy" id="1805209"/>
    <lineage>
        <taxon>Bacteria</taxon>
        <taxon>Candidatus Gottesmaniibacteriota</taxon>
    </lineage>
</organism>
<dbReference type="PRINTS" id="PR00960">
    <property type="entry name" value="LMBPPROTEIN"/>
</dbReference>
<accession>A0A1J4TSC8</accession>
<dbReference type="InterPro" id="IPR014606">
    <property type="entry name" value="Heptose_7-P_kinase"/>
</dbReference>
<protein>
    <recommendedName>
        <fullName evidence="10">GHMP kinase</fullName>
    </recommendedName>
</protein>
<evidence type="ECO:0000256" key="1">
    <source>
        <dbReference type="ARBA" id="ARBA00022679"/>
    </source>
</evidence>
<dbReference type="AlphaFoldDB" id="A0A1J4TSC8"/>
<dbReference type="Pfam" id="PF00288">
    <property type="entry name" value="GHMP_kinases_N"/>
    <property type="match status" value="1"/>
</dbReference>
<dbReference type="InterPro" id="IPR006204">
    <property type="entry name" value="GHMP_kinase_N_dom"/>
</dbReference>
<evidence type="ECO:0000259" key="7">
    <source>
        <dbReference type="Pfam" id="PF08544"/>
    </source>
</evidence>
<dbReference type="InterPro" id="IPR036554">
    <property type="entry name" value="GHMP_kinase_C_sf"/>
</dbReference>
<evidence type="ECO:0008006" key="10">
    <source>
        <dbReference type="Google" id="ProtNLM"/>
    </source>
</evidence>
<evidence type="ECO:0000256" key="5">
    <source>
        <dbReference type="ARBA" id="ARBA00038121"/>
    </source>
</evidence>
<reference evidence="8 9" key="1">
    <citation type="journal article" date="2016" name="Environ. Microbiol.">
        <title>Genomic resolution of a cold subsurface aquifer community provides metabolic insights for novel microbes adapted to high CO concentrations.</title>
        <authorList>
            <person name="Probst A.J."/>
            <person name="Castelle C.J."/>
            <person name="Singh A."/>
            <person name="Brown C.T."/>
            <person name="Anantharaman K."/>
            <person name="Sharon I."/>
            <person name="Hug L.A."/>
            <person name="Burstein D."/>
            <person name="Emerson J.B."/>
            <person name="Thomas B.C."/>
            <person name="Banfield J.F."/>
        </authorList>
    </citation>
    <scope>NUCLEOTIDE SEQUENCE [LARGE SCALE GENOMIC DNA]</scope>
    <source>
        <strain evidence="8">CG1_02_37_22</strain>
    </source>
</reference>
<dbReference type="InterPro" id="IPR052203">
    <property type="entry name" value="GHMP_Kinase-Related"/>
</dbReference>
<keyword evidence="4" id="KW-0067">ATP-binding</keyword>
<dbReference type="GO" id="GO:0050201">
    <property type="term" value="F:fucokinase activity"/>
    <property type="evidence" value="ECO:0007669"/>
    <property type="project" value="TreeGrafter"/>
</dbReference>
<evidence type="ECO:0000313" key="9">
    <source>
        <dbReference type="Proteomes" id="UP000183120"/>
    </source>
</evidence>